<dbReference type="InterPro" id="IPR050624">
    <property type="entry name" value="HTH-type_Tx_Regulator"/>
</dbReference>
<feature type="domain" description="HTH tetR-type" evidence="4">
    <location>
        <begin position="9"/>
        <end position="69"/>
    </location>
</feature>
<accession>A0A1I5Y6B0</accession>
<feature type="DNA-binding region" description="H-T-H motif" evidence="3">
    <location>
        <begin position="32"/>
        <end position="51"/>
    </location>
</feature>
<dbReference type="Pfam" id="PF14278">
    <property type="entry name" value="TetR_C_8"/>
    <property type="match status" value="1"/>
</dbReference>
<dbReference type="GO" id="GO:0003677">
    <property type="term" value="F:DNA binding"/>
    <property type="evidence" value="ECO:0007669"/>
    <property type="project" value="UniProtKB-UniRule"/>
</dbReference>
<evidence type="ECO:0000259" key="4">
    <source>
        <dbReference type="PROSITE" id="PS50977"/>
    </source>
</evidence>
<name>A0A1I5Y6B0_9BACI</name>
<evidence type="ECO:0000313" key="6">
    <source>
        <dbReference type="Proteomes" id="UP000198734"/>
    </source>
</evidence>
<dbReference type="STRING" id="126156.SAMN05421670_1938"/>
<dbReference type="PROSITE" id="PS50977">
    <property type="entry name" value="HTH_TETR_2"/>
    <property type="match status" value="1"/>
</dbReference>
<proteinExistence type="predicted"/>
<dbReference type="InterPro" id="IPR001647">
    <property type="entry name" value="HTH_TetR"/>
</dbReference>
<organism evidence="5 6">
    <name type="scientific">Psychrobacillus psychrotolerans</name>
    <dbReference type="NCBI Taxonomy" id="126156"/>
    <lineage>
        <taxon>Bacteria</taxon>
        <taxon>Bacillati</taxon>
        <taxon>Bacillota</taxon>
        <taxon>Bacilli</taxon>
        <taxon>Bacillales</taxon>
        <taxon>Bacillaceae</taxon>
        <taxon>Psychrobacillus</taxon>
    </lineage>
</organism>
<dbReference type="Gene3D" id="1.10.357.10">
    <property type="entry name" value="Tetracycline Repressor, domain 2"/>
    <property type="match status" value="1"/>
</dbReference>
<dbReference type="SUPFAM" id="SSF46689">
    <property type="entry name" value="Homeodomain-like"/>
    <property type="match status" value="1"/>
</dbReference>
<evidence type="ECO:0000256" key="3">
    <source>
        <dbReference type="PROSITE-ProRule" id="PRU00335"/>
    </source>
</evidence>
<keyword evidence="2 3" id="KW-0238">DNA-binding</keyword>
<evidence type="ECO:0000256" key="2">
    <source>
        <dbReference type="ARBA" id="ARBA00023125"/>
    </source>
</evidence>
<dbReference type="InterPro" id="IPR039532">
    <property type="entry name" value="TetR_C_Firmicutes"/>
</dbReference>
<dbReference type="PANTHER" id="PTHR43479:SF7">
    <property type="entry name" value="TETR-FAMILY TRANSCRIPTIONAL REGULATOR"/>
    <property type="match status" value="1"/>
</dbReference>
<sequence>MKTKDLRVVKTKKAIYQALTHILKNKSLTDINVSELCRQAGVNRGTFYFHYEEVGDVFKEFFEEVILDLQESYKEPYKYISALQLKSSVYKNLDPKTVRIFHHVKKYEDFYHIILSDNVSTTYYYMFFDAIRSNFIEDSKIGEYDESKKFVYSFMTNAIIGLIIEWHRSNFKESVDDMNIHLVQTLSAIARN</sequence>
<dbReference type="PANTHER" id="PTHR43479">
    <property type="entry name" value="ACREF/ENVCD OPERON REPRESSOR-RELATED"/>
    <property type="match status" value="1"/>
</dbReference>
<dbReference type="RefSeq" id="WP_093536564.1">
    <property type="nucleotide sequence ID" value="NZ_FOXU01000002.1"/>
</dbReference>
<keyword evidence="1" id="KW-0678">Repressor</keyword>
<dbReference type="OrthoDB" id="9810250at2"/>
<dbReference type="Proteomes" id="UP000198734">
    <property type="component" value="Unassembled WGS sequence"/>
</dbReference>
<evidence type="ECO:0000256" key="1">
    <source>
        <dbReference type="ARBA" id="ARBA00022491"/>
    </source>
</evidence>
<protein>
    <submittedName>
        <fullName evidence="5">Transcriptional regulator C-terminal region</fullName>
    </submittedName>
</protein>
<keyword evidence="6" id="KW-1185">Reference proteome</keyword>
<dbReference type="EMBL" id="FOXU01000002">
    <property type="protein sequence ID" value="SFQ39746.1"/>
    <property type="molecule type" value="Genomic_DNA"/>
</dbReference>
<gene>
    <name evidence="5" type="ORF">SAMN05421670_1938</name>
</gene>
<evidence type="ECO:0000313" key="5">
    <source>
        <dbReference type="EMBL" id="SFQ39746.1"/>
    </source>
</evidence>
<reference evidence="6" key="1">
    <citation type="submission" date="2016-10" db="EMBL/GenBank/DDBJ databases">
        <authorList>
            <person name="Varghese N."/>
            <person name="Submissions S."/>
        </authorList>
    </citation>
    <scope>NUCLEOTIDE SEQUENCE [LARGE SCALE GENOMIC DNA]</scope>
    <source>
        <strain evidence="6">DSM 11706</strain>
    </source>
</reference>
<dbReference type="InterPro" id="IPR009057">
    <property type="entry name" value="Homeodomain-like_sf"/>
</dbReference>
<dbReference type="AlphaFoldDB" id="A0A1I5Y6B0"/>